<evidence type="ECO:0000313" key="3">
    <source>
        <dbReference type="Proteomes" id="UP000553632"/>
    </source>
</evidence>
<feature type="region of interest" description="Disordered" evidence="1">
    <location>
        <begin position="25"/>
        <end position="66"/>
    </location>
</feature>
<proteinExistence type="predicted"/>
<evidence type="ECO:0000256" key="1">
    <source>
        <dbReference type="SAM" id="MobiDB-lite"/>
    </source>
</evidence>
<gene>
    <name evidence="2" type="ORF">FOZ63_013569</name>
</gene>
<feature type="non-terminal residue" evidence="2">
    <location>
        <position position="254"/>
    </location>
</feature>
<protein>
    <submittedName>
        <fullName evidence="2">Uncharacterized protein</fullName>
    </submittedName>
</protein>
<dbReference type="AlphaFoldDB" id="A0A7J6QRW2"/>
<reference evidence="2 3" key="1">
    <citation type="submission" date="2020-04" db="EMBL/GenBank/DDBJ databases">
        <title>Perkinsus olseni comparative genomics.</title>
        <authorList>
            <person name="Bogema D.R."/>
        </authorList>
    </citation>
    <scope>NUCLEOTIDE SEQUENCE [LARGE SCALE GENOMIC DNA]</scope>
    <source>
        <strain evidence="2 3">ATCC PRA-207</strain>
    </source>
</reference>
<evidence type="ECO:0000313" key="2">
    <source>
        <dbReference type="EMBL" id="KAF4710366.1"/>
    </source>
</evidence>
<dbReference type="EMBL" id="JABANO010031369">
    <property type="protein sequence ID" value="KAF4710366.1"/>
    <property type="molecule type" value="Genomic_DNA"/>
</dbReference>
<comment type="caution">
    <text evidence="2">The sequence shown here is derived from an EMBL/GenBank/DDBJ whole genome shotgun (WGS) entry which is preliminary data.</text>
</comment>
<dbReference type="Proteomes" id="UP000553632">
    <property type="component" value="Unassembled WGS sequence"/>
</dbReference>
<name>A0A7J6QRW2_PEROL</name>
<accession>A0A7J6QRW2</accession>
<organism evidence="2 3">
    <name type="scientific">Perkinsus olseni</name>
    <name type="common">Perkinsus atlanticus</name>
    <dbReference type="NCBI Taxonomy" id="32597"/>
    <lineage>
        <taxon>Eukaryota</taxon>
        <taxon>Sar</taxon>
        <taxon>Alveolata</taxon>
        <taxon>Perkinsozoa</taxon>
        <taxon>Perkinsea</taxon>
        <taxon>Perkinsida</taxon>
        <taxon>Perkinsidae</taxon>
        <taxon>Perkinsus</taxon>
    </lineage>
</organism>
<dbReference type="OMA" id="TIPGMSS"/>
<sequence>MEASTAESTSSQRKPAYRVAVSLKIPECSSDNDDEEERKDESLRPKSCPHAASPGYRGLPSSSTLDDDASMIEEKQLSLMRNQSNVELLTTPQRDQFDAFVSKCTGPWKDDLVHYPATEEDIESHPDVYDFEHAGYECRLRRTPYYAWQGFLYLDQCHPLYNAKLLDLLARRPSFQVHGGITGFNEGCVVFDCNHAMLDVTPFEPFTKTDEMQKIIGPFANTIKRRVDNGGEEDTEADDVEAGTLIPPPFFRQT</sequence>
<keyword evidence="3" id="KW-1185">Reference proteome</keyword>